<accession>A0A841AKT9</accession>
<reference evidence="1 2" key="1">
    <citation type="submission" date="2020-08" db="EMBL/GenBank/DDBJ databases">
        <title>Sequencing the genomes of 1000 actinobacteria strains.</title>
        <authorList>
            <person name="Klenk H.-P."/>
        </authorList>
    </citation>
    <scope>NUCLEOTIDE SEQUENCE [LARGE SCALE GENOMIC DNA]</scope>
    <source>
        <strain evidence="1 2">DSM 105784</strain>
    </source>
</reference>
<dbReference type="GO" id="GO:0016740">
    <property type="term" value="F:transferase activity"/>
    <property type="evidence" value="ECO:0007669"/>
    <property type="project" value="UniProtKB-KW"/>
</dbReference>
<gene>
    <name evidence="1" type="ORF">HD599_002883</name>
</gene>
<proteinExistence type="predicted"/>
<dbReference type="EMBL" id="JACHMJ010000001">
    <property type="protein sequence ID" value="MBB5844560.1"/>
    <property type="molecule type" value="Genomic_DNA"/>
</dbReference>
<comment type="caution">
    <text evidence="1">The sequence shown here is derived from an EMBL/GenBank/DDBJ whole genome shotgun (WGS) entry which is preliminary data.</text>
</comment>
<evidence type="ECO:0000313" key="1">
    <source>
        <dbReference type="EMBL" id="MBB5844560.1"/>
    </source>
</evidence>
<protein>
    <submittedName>
        <fullName evidence="1">RimJ/RimL family protein N-acetyltransferase</fullName>
    </submittedName>
</protein>
<evidence type="ECO:0000313" key="2">
    <source>
        <dbReference type="Proteomes" id="UP000536685"/>
    </source>
</evidence>
<dbReference type="InterPro" id="IPR016181">
    <property type="entry name" value="Acyl_CoA_acyltransferase"/>
</dbReference>
<dbReference type="AlphaFoldDB" id="A0A841AKT9"/>
<dbReference type="Gene3D" id="3.40.630.30">
    <property type="match status" value="1"/>
</dbReference>
<dbReference type="SUPFAM" id="SSF55729">
    <property type="entry name" value="Acyl-CoA N-acyltransferases (Nat)"/>
    <property type="match status" value="1"/>
</dbReference>
<dbReference type="RefSeq" id="WP_184238816.1">
    <property type="nucleotide sequence ID" value="NZ_JACHMJ010000001.1"/>
</dbReference>
<organism evidence="1 2">
    <name type="scientific">Conyzicola lurida</name>
    <dbReference type="NCBI Taxonomy" id="1172621"/>
    <lineage>
        <taxon>Bacteria</taxon>
        <taxon>Bacillati</taxon>
        <taxon>Actinomycetota</taxon>
        <taxon>Actinomycetes</taxon>
        <taxon>Micrococcales</taxon>
        <taxon>Microbacteriaceae</taxon>
        <taxon>Conyzicola</taxon>
    </lineage>
</organism>
<keyword evidence="1" id="KW-0808">Transferase</keyword>
<name>A0A841AKT9_9MICO</name>
<keyword evidence="2" id="KW-1185">Reference proteome</keyword>
<sequence length="171" mass="18174">MPVTHRTPVNAGPPTIILLPFTEEGATRVLAGLKRPGEEWARDYPLFHELDFLRALLLDRAAGTDPGVFGMYQVRLSDSTLVIGGASFFGPPDEFGAVEILVGIVPDYADGSYAAHAVAQLVRIAADNGARYVIGSADVVDTAAIDGLLQGGLDEVVRDDTIAHFARELTA</sequence>
<dbReference type="Proteomes" id="UP000536685">
    <property type="component" value="Unassembled WGS sequence"/>
</dbReference>